<evidence type="ECO:0000313" key="3">
    <source>
        <dbReference type="EMBL" id="VVB02740.1"/>
    </source>
</evidence>
<reference evidence="3" key="1">
    <citation type="submission" date="2019-07" db="EMBL/GenBank/DDBJ databases">
        <authorList>
            <person name="Dittberner H."/>
        </authorList>
    </citation>
    <scope>NUCLEOTIDE SEQUENCE [LARGE SCALE GENOMIC DNA]</scope>
</reference>
<dbReference type="EMBL" id="CABITT030000004">
    <property type="protein sequence ID" value="VVB02740.1"/>
    <property type="molecule type" value="Genomic_DNA"/>
</dbReference>
<dbReference type="InterPro" id="IPR027417">
    <property type="entry name" value="P-loop_NTPase"/>
</dbReference>
<dbReference type="SUPFAM" id="SSF52540">
    <property type="entry name" value="P-loop containing nucleoside triphosphate hydrolases"/>
    <property type="match status" value="1"/>
</dbReference>
<organism evidence="3 4">
    <name type="scientific">Arabis nemorensis</name>
    <dbReference type="NCBI Taxonomy" id="586526"/>
    <lineage>
        <taxon>Eukaryota</taxon>
        <taxon>Viridiplantae</taxon>
        <taxon>Streptophyta</taxon>
        <taxon>Embryophyta</taxon>
        <taxon>Tracheophyta</taxon>
        <taxon>Spermatophyta</taxon>
        <taxon>Magnoliopsida</taxon>
        <taxon>eudicotyledons</taxon>
        <taxon>Gunneridae</taxon>
        <taxon>Pentapetalae</taxon>
        <taxon>rosids</taxon>
        <taxon>malvids</taxon>
        <taxon>Brassicales</taxon>
        <taxon>Brassicaceae</taxon>
        <taxon>Arabideae</taxon>
        <taxon>Arabis</taxon>
    </lineage>
</organism>
<comment type="caution">
    <text evidence="3">The sequence shown here is derived from an EMBL/GenBank/DDBJ whole genome shotgun (WGS) entry which is preliminary data.</text>
</comment>
<feature type="compositionally biased region" description="Basic and acidic residues" evidence="1">
    <location>
        <begin position="405"/>
        <end position="419"/>
    </location>
</feature>
<dbReference type="PANTHER" id="PTHR10887">
    <property type="entry name" value="DNA2/NAM7 HELICASE FAMILY"/>
    <property type="match status" value="1"/>
</dbReference>
<sequence length="618" mass="70420">MEKNQKTSMLDRLCSWSIKDILNEDLHKDKLETIPDRFGSVVEYFQCFVPHLLEETRAELFSGLNSLSKAPVFKIHSVKTMTMKSGESSSIKLFHEITLMDAEDISDKYKPECGDLIALSLTKELPIRIDDLNPLLLAYVFRIYSLCFGGFLMNLNTNTRIWNALHNEDANLTLIQSVLQPNTLATEQCVCENNVDCSDYDRVLDIIRSAKLNSSQEAAILSCLKKRNCNHMKSVKLIWGPPGTGKTKTVATLLVALLKLECKTVVCAPTNAAIVELASRLLALSKEMVACDLRNRAIVELASRFSSLFYETSTIERTTYGMGNIVLSGNRKRMGIDKNEVLLDVFLDHRISKLEKLFSSSCAWKQSLESIIDLLENTEAKYEQHVHELEEAERIVREERAKKEAERKKQEAEKRKEESDKEEEEEAESKKDEAESKKEEIEKEKEEVVNIPTLGEFVWKKFNGLSEVLKLYMVNLYTHLPKSLISFEDVKKMIAARQALERVKDFLQDNSSREDFKKESFRFDCFRRSISVDCLVALNLLPKCFLVPDLSGYKSIRRFCLQEADIIFCTASGAAKLNEEKTVSIDLLLVDEAAQLKECEIGCCIAALRFASRCSNRR</sequence>
<evidence type="ECO:0000256" key="1">
    <source>
        <dbReference type="SAM" id="MobiDB-lite"/>
    </source>
</evidence>
<feature type="compositionally biased region" description="Basic and acidic residues" evidence="1">
    <location>
        <begin position="428"/>
        <end position="442"/>
    </location>
</feature>
<feature type="domain" description="DNA2/NAM7 helicase helicase" evidence="2">
    <location>
        <begin position="554"/>
        <end position="613"/>
    </location>
</feature>
<keyword evidence="4" id="KW-1185">Reference proteome</keyword>
<accession>A0A565BPA9</accession>
<dbReference type="PANTHER" id="PTHR10887:SF522">
    <property type="entry name" value="P-LOOP CONTAINING NUCLEOSIDE TRIPHOSPHATE HYDROLASES SUPERFAMILY PROTEIN"/>
    <property type="match status" value="1"/>
</dbReference>
<evidence type="ECO:0000259" key="2">
    <source>
        <dbReference type="Pfam" id="PF13086"/>
    </source>
</evidence>
<name>A0A565BPA9_9BRAS</name>
<dbReference type="Proteomes" id="UP000489600">
    <property type="component" value="Unassembled WGS sequence"/>
</dbReference>
<dbReference type="AlphaFoldDB" id="A0A565BPA9"/>
<feature type="domain" description="DNA2/NAM7 helicase helicase" evidence="2">
    <location>
        <begin position="211"/>
        <end position="448"/>
    </location>
</feature>
<protein>
    <recommendedName>
        <fullName evidence="2">DNA2/NAM7 helicase helicase domain-containing protein</fullName>
    </recommendedName>
</protein>
<feature type="region of interest" description="Disordered" evidence="1">
    <location>
        <begin position="405"/>
        <end position="442"/>
    </location>
</feature>
<dbReference type="InterPro" id="IPR045055">
    <property type="entry name" value="DNA2/NAM7-like"/>
</dbReference>
<dbReference type="Pfam" id="PF13086">
    <property type="entry name" value="AAA_11"/>
    <property type="match status" value="2"/>
</dbReference>
<proteinExistence type="predicted"/>
<dbReference type="InterPro" id="IPR041677">
    <property type="entry name" value="DNA2/NAM7_AAA_11"/>
</dbReference>
<dbReference type="GO" id="GO:0004386">
    <property type="term" value="F:helicase activity"/>
    <property type="evidence" value="ECO:0007669"/>
    <property type="project" value="InterPro"/>
</dbReference>
<gene>
    <name evidence="3" type="ORF">ANE_LOCUS13184</name>
</gene>
<evidence type="ECO:0000313" key="4">
    <source>
        <dbReference type="Proteomes" id="UP000489600"/>
    </source>
</evidence>
<dbReference type="Gene3D" id="3.40.50.300">
    <property type="entry name" value="P-loop containing nucleotide triphosphate hydrolases"/>
    <property type="match status" value="1"/>
</dbReference>
<dbReference type="OrthoDB" id="3156807at2759"/>